<evidence type="ECO:0000313" key="20">
    <source>
        <dbReference type="Proteomes" id="UP000834458"/>
    </source>
</evidence>
<evidence type="ECO:0000256" key="1">
    <source>
        <dbReference type="ARBA" id="ARBA00000111"/>
    </source>
</evidence>
<keyword evidence="13" id="KW-0472">Membrane</keyword>
<evidence type="ECO:0000256" key="3">
    <source>
        <dbReference type="ARBA" id="ARBA00010525"/>
    </source>
</evidence>
<keyword evidence="5" id="KW-1134">Transmembrane beta strand</keyword>
<feature type="active site" description="Proton acceptor" evidence="15">
    <location>
        <position position="279"/>
    </location>
</feature>
<dbReference type="AlphaFoldDB" id="A0AA35D5X9"/>
<evidence type="ECO:0000256" key="7">
    <source>
        <dbReference type="ARBA" id="ARBA00022723"/>
    </source>
</evidence>
<organism evidence="19 20">
    <name type="scientific">Comamonas aquatica</name>
    <dbReference type="NCBI Taxonomy" id="225991"/>
    <lineage>
        <taxon>Bacteria</taxon>
        <taxon>Pseudomonadati</taxon>
        <taxon>Pseudomonadota</taxon>
        <taxon>Betaproteobacteria</taxon>
        <taxon>Burkholderiales</taxon>
        <taxon>Comamonadaceae</taxon>
        <taxon>Comamonas</taxon>
    </lineage>
</organism>
<evidence type="ECO:0000256" key="15">
    <source>
        <dbReference type="PIRSR" id="PIRSR603187-1"/>
    </source>
</evidence>
<comment type="caution">
    <text evidence="19">The sequence shown here is derived from an EMBL/GenBank/DDBJ whole genome shotgun (WGS) entry which is preliminary data.</text>
</comment>
<dbReference type="EC" id="3.1.1.32" evidence="17"/>
<evidence type="ECO:0000256" key="2">
    <source>
        <dbReference type="ARBA" id="ARBA00001604"/>
    </source>
</evidence>
<feature type="region of interest" description="Disordered" evidence="18">
    <location>
        <begin position="1"/>
        <end position="23"/>
    </location>
</feature>
<keyword evidence="14 17" id="KW-0998">Cell outer membrane</keyword>
<name>A0AA35D5X9_9BURK</name>
<dbReference type="EC" id="3.1.1.4" evidence="17"/>
<evidence type="ECO:0000256" key="9">
    <source>
        <dbReference type="ARBA" id="ARBA00022801"/>
    </source>
</evidence>
<keyword evidence="9 17" id="KW-0378">Hydrolase</keyword>
<dbReference type="GO" id="GO:0016042">
    <property type="term" value="P:lipid catabolic process"/>
    <property type="evidence" value="ECO:0007669"/>
    <property type="project" value="UniProtKB-KW"/>
</dbReference>
<keyword evidence="8" id="KW-0732">Signal</keyword>
<dbReference type="GO" id="GO:0004623">
    <property type="term" value="F:phospholipase A2 activity"/>
    <property type="evidence" value="ECO:0007669"/>
    <property type="project" value="UniProtKB-EC"/>
</dbReference>
<protein>
    <recommendedName>
        <fullName evidence="17">Phospholipase A1</fullName>
        <ecNumber evidence="17">3.1.1.32</ecNumber>
        <ecNumber evidence="17">3.1.1.4</ecNumber>
    </recommendedName>
    <alternativeName>
        <fullName evidence="17">Phosphatidylcholine 1-acylhydrolase</fullName>
    </alternativeName>
</protein>
<gene>
    <name evidence="19" type="ORF">GHA_01184</name>
</gene>
<evidence type="ECO:0000256" key="10">
    <source>
        <dbReference type="ARBA" id="ARBA00022837"/>
    </source>
</evidence>
<evidence type="ECO:0000256" key="11">
    <source>
        <dbReference type="ARBA" id="ARBA00022963"/>
    </source>
</evidence>
<evidence type="ECO:0000256" key="12">
    <source>
        <dbReference type="ARBA" id="ARBA00023098"/>
    </source>
</evidence>
<dbReference type="Gene3D" id="2.40.230.10">
    <property type="entry name" value="Phospholipase A1"/>
    <property type="match status" value="1"/>
</dbReference>
<dbReference type="InterPro" id="IPR003187">
    <property type="entry name" value="PLipase_A1"/>
</dbReference>
<evidence type="ECO:0000256" key="6">
    <source>
        <dbReference type="ARBA" id="ARBA00022692"/>
    </source>
</evidence>
<evidence type="ECO:0000256" key="14">
    <source>
        <dbReference type="ARBA" id="ARBA00023237"/>
    </source>
</evidence>
<reference evidence="19" key="1">
    <citation type="submission" date="2020-05" db="EMBL/GenBank/DDBJ databases">
        <authorList>
            <person name="Delgado-Blas J."/>
        </authorList>
    </citation>
    <scope>NUCLEOTIDE SEQUENCE</scope>
    <source>
        <strain evidence="19">BB1454</strain>
    </source>
</reference>
<dbReference type="GO" id="GO:0009279">
    <property type="term" value="C:cell outer membrane"/>
    <property type="evidence" value="ECO:0007669"/>
    <property type="project" value="UniProtKB-SubCell"/>
</dbReference>
<evidence type="ECO:0000313" key="19">
    <source>
        <dbReference type="EMBL" id="CAB5677072.1"/>
    </source>
</evidence>
<evidence type="ECO:0000256" key="18">
    <source>
        <dbReference type="SAM" id="MobiDB-lite"/>
    </source>
</evidence>
<evidence type="ECO:0000256" key="16">
    <source>
        <dbReference type="PIRSR" id="PIRSR603187-2"/>
    </source>
</evidence>
<keyword evidence="11 17" id="KW-0442">Lipid degradation</keyword>
<evidence type="ECO:0000256" key="4">
    <source>
        <dbReference type="ARBA" id="ARBA00011702"/>
    </source>
</evidence>
<dbReference type="Pfam" id="PF02253">
    <property type="entry name" value="PLA1"/>
    <property type="match status" value="1"/>
</dbReference>
<feature type="compositionally biased region" description="Basic and acidic residues" evidence="18">
    <location>
        <begin position="1"/>
        <end position="16"/>
    </location>
</feature>
<dbReference type="PRINTS" id="PR01486">
    <property type="entry name" value="PHPHLIPASEA1"/>
</dbReference>
<dbReference type="PANTHER" id="PTHR40457">
    <property type="entry name" value="PHOSPHOLIPASE A1"/>
    <property type="match status" value="1"/>
</dbReference>
<feature type="binding site" description="in dimeric form" evidence="16">
    <location>
        <position position="242"/>
    </location>
    <ligand>
        <name>Ca(2+)</name>
        <dbReference type="ChEBI" id="CHEBI:29108"/>
        <label>1</label>
    </ligand>
</feature>
<evidence type="ECO:0000256" key="13">
    <source>
        <dbReference type="ARBA" id="ARBA00023136"/>
    </source>
</evidence>
<dbReference type="GO" id="GO:0046872">
    <property type="term" value="F:metal ion binding"/>
    <property type="evidence" value="ECO:0007669"/>
    <property type="project" value="UniProtKB-KW"/>
</dbReference>
<feature type="active site" description="Nucleophile" evidence="15">
    <location>
        <position position="281"/>
    </location>
</feature>
<evidence type="ECO:0000256" key="5">
    <source>
        <dbReference type="ARBA" id="ARBA00022452"/>
    </source>
</evidence>
<feature type="binding site" description="in dimeric form" evidence="16">
    <location>
        <position position="289"/>
    </location>
    <ligand>
        <name>Ca(2+)</name>
        <dbReference type="ChEBI" id="CHEBI:29108"/>
        <label>1</label>
    </ligand>
</feature>
<keyword evidence="10 16" id="KW-0106">Calcium</keyword>
<comment type="catalytic activity">
    <reaction evidence="1 17">
        <text>a 1,2-diacyl-sn-glycero-3-phosphocholine + H2O = a 2-acyl-sn-glycero-3-phosphocholine + a fatty acid + H(+)</text>
        <dbReference type="Rhea" id="RHEA:18689"/>
        <dbReference type="ChEBI" id="CHEBI:15377"/>
        <dbReference type="ChEBI" id="CHEBI:15378"/>
        <dbReference type="ChEBI" id="CHEBI:28868"/>
        <dbReference type="ChEBI" id="CHEBI:57643"/>
        <dbReference type="ChEBI" id="CHEBI:57875"/>
        <dbReference type="EC" id="3.1.1.32"/>
    </reaction>
</comment>
<comment type="similarity">
    <text evidence="3 17">Belongs to the phospholipase A1 family.</text>
</comment>
<dbReference type="PANTHER" id="PTHR40457:SF1">
    <property type="entry name" value="PHOSPHOLIPASE A1"/>
    <property type="match status" value="1"/>
</dbReference>
<evidence type="ECO:0000256" key="17">
    <source>
        <dbReference type="RuleBase" id="RU366027"/>
    </source>
</evidence>
<evidence type="ECO:0000256" key="8">
    <source>
        <dbReference type="ARBA" id="ARBA00022729"/>
    </source>
</evidence>
<proteinExistence type="inferred from homology"/>
<sequence length="417" mass="46160">MLRQHSTEAARQHRPDTAMARSLTPSPRLHWTSLATALATLTALPAAQAQAPAAVREEAWRQCAATTDNQARLACFDTWAQQQQPLTPPPASTWQAPAASASQQPEAVLQQAANAPMVQADVLPGQGLVPTNGGCRDPRYSEISRFFELEPGSDCGTFTFRGYKPLSVSVLRSDHINQQPSSPGKEPAPVRDYQPQEMRIQLSARTKIASGLLTDSSSGRKDSVWVGYTQQSFWQVFNPDLSRPFRTTDHEPEIFYVYPTDAALPGGWRWRYSGAGIVHHSNGQSDPLSRSWNRWYVMTGAELGHRWQVHAKLWKRMSESTPDDDNPGIQNYWGRGEVKLLWNVNDANTLGLTARGSLGKGYGSGRLEWLRTIGSGWNGGKSNLRLHVQLFSGYGESLIDYNSKRTSLAVGLSLLDF</sequence>
<keyword evidence="7 16" id="KW-0479">Metal-binding</keyword>
<comment type="function">
    <text evidence="17">Hydrolysis of phosphatidylcholine with phospholipase A2 (EC 3.1.1.4) and phospholipase A1 (EC 3.1.1.32) activities.</text>
</comment>
<keyword evidence="12 17" id="KW-0443">Lipid metabolism</keyword>
<dbReference type="GO" id="GO:0008970">
    <property type="term" value="F:phospholipase A1 activity"/>
    <property type="evidence" value="ECO:0007669"/>
    <property type="project" value="UniProtKB-EC"/>
</dbReference>
<comment type="subunit">
    <text evidence="4 17">Homodimer; dimerization is reversible, and the dimeric form is the active one.</text>
</comment>
<comment type="cofactor">
    <cofactor evidence="17">
        <name>Ca(2+)</name>
        <dbReference type="ChEBI" id="CHEBI:29108"/>
    </cofactor>
    <text evidence="17">Binds 1 Ca(2+) ion per monomer. In the dimeric form the Ca(2+) is bound by different amino acids with binding of each Ca(2+) shared with ligands coming from each monomer. The Ca(2+) ion may have a role in catalysis.</text>
</comment>
<accession>A0AA35D5X9</accession>
<comment type="catalytic activity">
    <reaction evidence="2 17">
        <text>a 1,2-diacyl-sn-glycero-3-phosphocholine + H2O = a 1-acyl-sn-glycero-3-phosphocholine + a fatty acid + H(+)</text>
        <dbReference type="Rhea" id="RHEA:15801"/>
        <dbReference type="ChEBI" id="CHEBI:15377"/>
        <dbReference type="ChEBI" id="CHEBI:15378"/>
        <dbReference type="ChEBI" id="CHEBI:28868"/>
        <dbReference type="ChEBI" id="CHEBI:57643"/>
        <dbReference type="ChEBI" id="CHEBI:58168"/>
        <dbReference type="EC" id="3.1.1.4"/>
    </reaction>
</comment>
<dbReference type="Proteomes" id="UP000834458">
    <property type="component" value="Unassembled WGS sequence"/>
</dbReference>
<dbReference type="SUPFAM" id="SSF56931">
    <property type="entry name" value="Outer membrane phospholipase A (OMPLA)"/>
    <property type="match status" value="1"/>
</dbReference>
<dbReference type="EMBL" id="CAHPSC010000012">
    <property type="protein sequence ID" value="CAB5677072.1"/>
    <property type="molecule type" value="Genomic_DNA"/>
</dbReference>
<comment type="subcellular location">
    <subcellularLocation>
        <location evidence="17">Cell outer membrane</location>
        <topology evidence="17">Multi-pass membrane protein</topology>
    </subcellularLocation>
    <text evidence="17">One of the very few enzymes located there.</text>
</comment>
<dbReference type="InterPro" id="IPR036541">
    <property type="entry name" value="PLipase_A1_sf"/>
</dbReference>
<feature type="binding site" description="in dimeric form" evidence="16">
    <location>
        <position position="325"/>
    </location>
    <ligand>
        <name>Ca(2+)</name>
        <dbReference type="ChEBI" id="CHEBI:29108"/>
        <label>1</label>
    </ligand>
</feature>
<keyword evidence="6" id="KW-0812">Transmembrane</keyword>